<evidence type="ECO:0000259" key="6">
    <source>
        <dbReference type="Pfam" id="PF00884"/>
    </source>
</evidence>
<evidence type="ECO:0000256" key="2">
    <source>
        <dbReference type="ARBA" id="ARBA00022723"/>
    </source>
</evidence>
<keyword evidence="4" id="KW-0106">Calcium</keyword>
<dbReference type="SUPFAM" id="SSF53649">
    <property type="entry name" value="Alkaline phosphatase-like"/>
    <property type="match status" value="1"/>
</dbReference>
<sequence length="497" mass="54881">MKAILSFIACLLSLPSFAQLPEKLPNVVVVLADDIGYGDVAGYRRQAGLEVVVETPHLDRLMERGLSFTDAHSPTSLCAPSRYAVMTGNNPYRSYAPWGVWGSFQPSPIRETDITLGELMQRAGYQTAFLGKWHLGGDYYRRGDTTQIYRGDRSRIQLDVDISRIVGGGPLQQGFEYSLTFPAGIQDVPYAVYENHRWMPLTPDSRIGEITQAKMTPLNITLDKDEGLGDTAWNPYLMGPLLAGKAVDYIREAPSDRPLFLYYAALAVHLPHTPADSLNGERIRGTTPSAHLDLVKELDVQVGMLVDALEEKGIYDNTLFVFTSDNGGLRIADTEAAGHFSPGSLRGSKNQAYEGGHRVPLIATWPGEIPPGETSDVLVSGTDLLATLAALTHQPLADHQAMDSHDFLPVLLHQPDASRRDHLLLQSGTDRRVIYRDGNWKLIMHLAKDDSLSPVSLFDLADNPAEDQDRDLINAPDQQERITTMLTRYTAQRSSGF</sequence>
<feature type="signal peptide" evidence="5">
    <location>
        <begin position="1"/>
        <end position="18"/>
    </location>
</feature>
<dbReference type="EMBL" id="JACIFF010000008">
    <property type="protein sequence ID" value="MBB4080524.1"/>
    <property type="molecule type" value="Genomic_DNA"/>
</dbReference>
<reference evidence="7 8" key="1">
    <citation type="submission" date="2020-08" db="EMBL/GenBank/DDBJ databases">
        <title>Genomic Encyclopedia of Type Strains, Phase IV (KMG-IV): sequencing the most valuable type-strain genomes for metagenomic binning, comparative biology and taxonomic classification.</title>
        <authorList>
            <person name="Goeker M."/>
        </authorList>
    </citation>
    <scope>NUCLEOTIDE SEQUENCE [LARGE SCALE GENOMIC DNA]</scope>
    <source>
        <strain evidence="7 8">DSM 105137</strain>
    </source>
</reference>
<evidence type="ECO:0000313" key="7">
    <source>
        <dbReference type="EMBL" id="MBB4080524.1"/>
    </source>
</evidence>
<name>A0A840E4H2_9BACT</name>
<dbReference type="Pfam" id="PF00884">
    <property type="entry name" value="Sulfatase"/>
    <property type="match status" value="1"/>
</dbReference>
<accession>A0A840E4H2</accession>
<dbReference type="RefSeq" id="WP_319936738.1">
    <property type="nucleotide sequence ID" value="NZ_JACIFF010000008.1"/>
</dbReference>
<dbReference type="GO" id="GO:0004065">
    <property type="term" value="F:arylsulfatase activity"/>
    <property type="evidence" value="ECO:0007669"/>
    <property type="project" value="TreeGrafter"/>
</dbReference>
<dbReference type="InterPro" id="IPR050738">
    <property type="entry name" value="Sulfatase"/>
</dbReference>
<dbReference type="CDD" id="cd16143">
    <property type="entry name" value="ARS_like"/>
    <property type="match status" value="1"/>
</dbReference>
<evidence type="ECO:0000256" key="3">
    <source>
        <dbReference type="ARBA" id="ARBA00022801"/>
    </source>
</evidence>
<organism evidence="7 8">
    <name type="scientific">Neolewinella aquimaris</name>
    <dbReference type="NCBI Taxonomy" id="1835722"/>
    <lineage>
        <taxon>Bacteria</taxon>
        <taxon>Pseudomonadati</taxon>
        <taxon>Bacteroidota</taxon>
        <taxon>Saprospiria</taxon>
        <taxon>Saprospirales</taxon>
        <taxon>Lewinellaceae</taxon>
        <taxon>Neolewinella</taxon>
    </lineage>
</organism>
<evidence type="ECO:0000313" key="8">
    <source>
        <dbReference type="Proteomes" id="UP000576209"/>
    </source>
</evidence>
<feature type="chain" id="PRO_5032560080" evidence="5">
    <location>
        <begin position="19"/>
        <end position="497"/>
    </location>
</feature>
<keyword evidence="3" id="KW-0378">Hydrolase</keyword>
<proteinExistence type="inferred from homology"/>
<dbReference type="Proteomes" id="UP000576209">
    <property type="component" value="Unassembled WGS sequence"/>
</dbReference>
<evidence type="ECO:0000256" key="1">
    <source>
        <dbReference type="ARBA" id="ARBA00008779"/>
    </source>
</evidence>
<dbReference type="InterPro" id="IPR024607">
    <property type="entry name" value="Sulfatase_CS"/>
</dbReference>
<dbReference type="InterPro" id="IPR017850">
    <property type="entry name" value="Alkaline_phosphatase_core_sf"/>
</dbReference>
<evidence type="ECO:0000256" key="5">
    <source>
        <dbReference type="SAM" id="SignalP"/>
    </source>
</evidence>
<gene>
    <name evidence="7" type="ORF">GGR28_003158</name>
</gene>
<feature type="domain" description="Sulfatase N-terminal" evidence="6">
    <location>
        <begin position="25"/>
        <end position="392"/>
    </location>
</feature>
<dbReference type="Gene3D" id="3.30.1120.10">
    <property type="match status" value="1"/>
</dbReference>
<evidence type="ECO:0000256" key="4">
    <source>
        <dbReference type="ARBA" id="ARBA00022837"/>
    </source>
</evidence>
<protein>
    <submittedName>
        <fullName evidence="7">Arylsulfatase A-like enzyme</fullName>
    </submittedName>
</protein>
<comment type="caution">
    <text evidence="7">The sequence shown here is derived from an EMBL/GenBank/DDBJ whole genome shotgun (WGS) entry which is preliminary data.</text>
</comment>
<keyword evidence="2" id="KW-0479">Metal-binding</keyword>
<dbReference type="InterPro" id="IPR000917">
    <property type="entry name" value="Sulfatase_N"/>
</dbReference>
<comment type="similarity">
    <text evidence="1">Belongs to the sulfatase family.</text>
</comment>
<keyword evidence="8" id="KW-1185">Reference proteome</keyword>
<dbReference type="PANTHER" id="PTHR42693:SF53">
    <property type="entry name" value="ENDO-4-O-SULFATASE"/>
    <property type="match status" value="1"/>
</dbReference>
<dbReference type="PROSITE" id="PS00523">
    <property type="entry name" value="SULFATASE_1"/>
    <property type="match status" value="1"/>
</dbReference>
<dbReference type="Gene3D" id="3.40.720.10">
    <property type="entry name" value="Alkaline Phosphatase, subunit A"/>
    <property type="match status" value="1"/>
</dbReference>
<dbReference type="AlphaFoldDB" id="A0A840E4H2"/>
<keyword evidence="5" id="KW-0732">Signal</keyword>
<dbReference type="GO" id="GO:0046872">
    <property type="term" value="F:metal ion binding"/>
    <property type="evidence" value="ECO:0007669"/>
    <property type="project" value="UniProtKB-KW"/>
</dbReference>
<dbReference type="PANTHER" id="PTHR42693">
    <property type="entry name" value="ARYLSULFATASE FAMILY MEMBER"/>
    <property type="match status" value="1"/>
</dbReference>